<dbReference type="GO" id="GO:0005634">
    <property type="term" value="C:nucleus"/>
    <property type="evidence" value="ECO:0007669"/>
    <property type="project" value="TreeGrafter"/>
</dbReference>
<organism evidence="4 5">
    <name type="scientific">Allacma fusca</name>
    <dbReference type="NCBI Taxonomy" id="39272"/>
    <lineage>
        <taxon>Eukaryota</taxon>
        <taxon>Metazoa</taxon>
        <taxon>Ecdysozoa</taxon>
        <taxon>Arthropoda</taxon>
        <taxon>Hexapoda</taxon>
        <taxon>Collembola</taxon>
        <taxon>Symphypleona</taxon>
        <taxon>Sminthuridae</taxon>
        <taxon>Allacma</taxon>
    </lineage>
</organism>
<keyword evidence="1" id="KW-0489">Methyltransferase</keyword>
<keyword evidence="2" id="KW-0808">Transferase</keyword>
<proteinExistence type="predicted"/>
<comment type="caution">
    <text evidence="4">The sequence shown here is derived from an EMBL/GenBank/DDBJ whole genome shotgun (WGS) entry which is preliminary data.</text>
</comment>
<sequence>MNALTSDPVTHDNIQLQSSSSTCTKKFIFRSRKKDFPDKYGTDSDSEDTETLEVIIPERMEASYGLYVWPCAPILAWYLFEHRNFLRGKRVLELGAGTALPGILCALCGADVTLSDSGKLPHCLEQSRKTVEANGLKGKVKVVGITWGLFLHDLIQLRNKVDVILGSDCFFDPVVFEDLISTIAYLLESNPGAKFLGTYQERSSDWSIEPVLKKWGLGCKHIPLNELANSCEVDLPQLLQDHTIHLIEITVQSNA</sequence>
<name>A0A8J2PPM5_9HEXA</name>
<dbReference type="CDD" id="cd02440">
    <property type="entry name" value="AdoMet_MTases"/>
    <property type="match status" value="1"/>
</dbReference>
<accession>A0A8J2PPM5</accession>
<evidence type="ECO:0000256" key="2">
    <source>
        <dbReference type="ARBA" id="ARBA00022679"/>
    </source>
</evidence>
<dbReference type="PANTHER" id="PTHR14614">
    <property type="entry name" value="HEPATOCELLULAR CARCINOMA-ASSOCIATED ANTIGEN"/>
    <property type="match status" value="1"/>
</dbReference>
<evidence type="ECO:0000313" key="4">
    <source>
        <dbReference type="EMBL" id="CAG7820424.1"/>
    </source>
</evidence>
<dbReference type="EMBL" id="CAJVCH010478081">
    <property type="protein sequence ID" value="CAG7820424.1"/>
    <property type="molecule type" value="Genomic_DNA"/>
</dbReference>
<dbReference type="AlphaFoldDB" id="A0A8J2PPM5"/>
<dbReference type="Proteomes" id="UP000708208">
    <property type="component" value="Unassembled WGS sequence"/>
</dbReference>
<dbReference type="InterPro" id="IPR019410">
    <property type="entry name" value="Methyltransf_16"/>
</dbReference>
<dbReference type="Pfam" id="PF10294">
    <property type="entry name" value="Methyltransf_16"/>
    <property type="match status" value="1"/>
</dbReference>
<reference evidence="4" key="1">
    <citation type="submission" date="2021-06" db="EMBL/GenBank/DDBJ databases">
        <authorList>
            <person name="Hodson N. C."/>
            <person name="Mongue J. A."/>
            <person name="Jaron S. K."/>
        </authorList>
    </citation>
    <scope>NUCLEOTIDE SEQUENCE</scope>
</reference>
<dbReference type="GO" id="GO:0008168">
    <property type="term" value="F:methyltransferase activity"/>
    <property type="evidence" value="ECO:0007669"/>
    <property type="project" value="UniProtKB-KW"/>
</dbReference>
<keyword evidence="3" id="KW-0949">S-adenosyl-L-methionine</keyword>
<evidence type="ECO:0008006" key="6">
    <source>
        <dbReference type="Google" id="ProtNLM"/>
    </source>
</evidence>
<dbReference type="GO" id="GO:0005737">
    <property type="term" value="C:cytoplasm"/>
    <property type="evidence" value="ECO:0007669"/>
    <property type="project" value="TreeGrafter"/>
</dbReference>
<evidence type="ECO:0000313" key="5">
    <source>
        <dbReference type="Proteomes" id="UP000708208"/>
    </source>
</evidence>
<dbReference type="OrthoDB" id="407325at2759"/>
<dbReference type="PANTHER" id="PTHR14614:SF164">
    <property type="entry name" value="HISTONE-ARGININE METHYLTRANSFERASE METTL23"/>
    <property type="match status" value="1"/>
</dbReference>
<protein>
    <recommendedName>
        <fullName evidence="6">Methyltransferase-like protein 23</fullName>
    </recommendedName>
</protein>
<keyword evidence="5" id="KW-1185">Reference proteome</keyword>
<dbReference type="GO" id="GO:0032259">
    <property type="term" value="P:methylation"/>
    <property type="evidence" value="ECO:0007669"/>
    <property type="project" value="UniProtKB-KW"/>
</dbReference>
<evidence type="ECO:0000256" key="3">
    <source>
        <dbReference type="ARBA" id="ARBA00022691"/>
    </source>
</evidence>
<evidence type="ECO:0000256" key="1">
    <source>
        <dbReference type="ARBA" id="ARBA00022603"/>
    </source>
</evidence>
<gene>
    <name evidence="4" type="ORF">AFUS01_LOCUS30814</name>
</gene>